<dbReference type="EMBL" id="JANUXX010000001">
    <property type="protein sequence ID" value="MCS4487559.1"/>
    <property type="molecule type" value="Genomic_DNA"/>
</dbReference>
<keyword evidence="2" id="KW-1185">Reference proteome</keyword>
<dbReference type="Proteomes" id="UP001206548">
    <property type="component" value="Unassembled WGS sequence"/>
</dbReference>
<protein>
    <recommendedName>
        <fullName evidence="3">DUF721 domain-containing protein</fullName>
    </recommendedName>
</protein>
<sequence length="94" mass="11108">MPITEYIKRRFLPEIISEIQTRVIGKLKEKASESDEDWIVKSKYLPSILKIKMVPYYEDCQQVRLIIKTKSKTNVELQNAVITKNLEKQLIRIT</sequence>
<comment type="caution">
    <text evidence="1">The sequence shown here is derived from an EMBL/GenBank/DDBJ whole genome shotgun (WGS) entry which is preliminary data.</text>
</comment>
<evidence type="ECO:0008006" key="3">
    <source>
        <dbReference type="Google" id="ProtNLM"/>
    </source>
</evidence>
<accession>A0ABT2F550</accession>
<proteinExistence type="predicted"/>
<evidence type="ECO:0000313" key="2">
    <source>
        <dbReference type="Proteomes" id="UP001206548"/>
    </source>
</evidence>
<organism evidence="1 2">
    <name type="scientific">Streptococcus sciuri</name>
    <dbReference type="NCBI Taxonomy" id="2973939"/>
    <lineage>
        <taxon>Bacteria</taxon>
        <taxon>Bacillati</taxon>
        <taxon>Bacillota</taxon>
        <taxon>Bacilli</taxon>
        <taxon>Lactobacillales</taxon>
        <taxon>Streptococcaceae</taxon>
        <taxon>Streptococcus</taxon>
    </lineage>
</organism>
<name>A0ABT2F550_9STRE</name>
<evidence type="ECO:0000313" key="1">
    <source>
        <dbReference type="EMBL" id="MCS4487559.1"/>
    </source>
</evidence>
<gene>
    <name evidence="1" type="ORF">NXS10_01005</name>
</gene>
<reference evidence="1 2" key="1">
    <citation type="journal article" date="2023" name="Int. J. Syst. Evol. Microbiol.">
        <title>Streptococcus sciuri sp. nov., Staphylococcus marylandisciuri sp. nov. and Staphylococcus americanisciuri sp. nov., isolated from faeces of eastern grey squirrel (Sciurus carolinensis).</title>
        <authorList>
            <person name="Volokhov D.V."/>
            <person name="Zagorodnyaya T.A."/>
            <person name="Furtak V.A."/>
            <person name="Nattanmai G."/>
            <person name="Randall L."/>
            <person name="Jose S."/>
            <person name="Gao Y."/>
            <person name="Eisenberg T."/>
            <person name="Delmonte P."/>
            <person name="Blom J."/>
            <person name="Mitchell K.K."/>
        </authorList>
    </citation>
    <scope>NUCLEOTIDE SEQUENCE [LARGE SCALE GENOMIC DNA]</scope>
    <source>
        <strain evidence="1 2">SQ9-PEA</strain>
    </source>
</reference>
<dbReference type="RefSeq" id="WP_259136695.1">
    <property type="nucleotide sequence ID" value="NZ_JANUXX010000001.1"/>
</dbReference>